<keyword evidence="3" id="KW-1185">Reference proteome</keyword>
<dbReference type="InterPro" id="IPR036291">
    <property type="entry name" value="NAD(P)-bd_dom_sf"/>
</dbReference>
<keyword evidence="1" id="KW-0560">Oxidoreductase</keyword>
<dbReference type="EMBL" id="CABFNS010000937">
    <property type="protein sequence ID" value="VUC37258.1"/>
    <property type="molecule type" value="Genomic_DNA"/>
</dbReference>
<dbReference type="PANTHER" id="PTHR43157:SF31">
    <property type="entry name" value="PHOSPHATIDYLINOSITOL-GLYCAN BIOSYNTHESIS CLASS F PROTEIN"/>
    <property type="match status" value="1"/>
</dbReference>
<accession>A0ABY6V0L6</accession>
<reference evidence="2 3" key="1">
    <citation type="submission" date="2019-06" db="EMBL/GenBank/DDBJ databases">
        <authorList>
            <person name="Broberg M."/>
        </authorList>
    </citation>
    <scope>NUCLEOTIDE SEQUENCE [LARGE SCALE GENOMIC DNA]</scope>
</reference>
<comment type="caution">
    <text evidence="2">The sequence shown here is derived from an EMBL/GenBank/DDBJ whole genome shotgun (WGS) entry which is preliminary data.</text>
</comment>
<name>A0ABY6V0L6_BIOOC</name>
<organism evidence="2 3">
    <name type="scientific">Bionectria ochroleuca</name>
    <name type="common">Gliocladium roseum</name>
    <dbReference type="NCBI Taxonomy" id="29856"/>
    <lineage>
        <taxon>Eukaryota</taxon>
        <taxon>Fungi</taxon>
        <taxon>Dikarya</taxon>
        <taxon>Ascomycota</taxon>
        <taxon>Pezizomycotina</taxon>
        <taxon>Sordariomycetes</taxon>
        <taxon>Hypocreomycetidae</taxon>
        <taxon>Hypocreales</taxon>
        <taxon>Bionectriaceae</taxon>
        <taxon>Clonostachys</taxon>
    </lineage>
</organism>
<evidence type="ECO:0000313" key="2">
    <source>
        <dbReference type="EMBL" id="VUC37258.1"/>
    </source>
</evidence>
<evidence type="ECO:0000256" key="1">
    <source>
        <dbReference type="ARBA" id="ARBA00023002"/>
    </source>
</evidence>
<dbReference type="Proteomes" id="UP000766486">
    <property type="component" value="Unassembled WGS sequence"/>
</dbReference>
<gene>
    <name evidence="2" type="ORF">CLO192961_LOCUS466327</name>
</gene>
<protein>
    <recommendedName>
        <fullName evidence="4">Oxidoreductase</fullName>
    </recommendedName>
</protein>
<proteinExistence type="predicted"/>
<sequence length="158" mass="17539">MPKARSALEELVENPRQKLDILTCNAGVMNPPEGKTKDGFETQVGTNHLAHYLLFNLLSDALVAAATPEFPSRVVILASVAHHFGGVDFNDYNFEGNYDKNLAYATSETANEIKRRFEDRHVHAWSVQPSAVITNLTRSQAVPPITSRVKELSLFDES</sequence>
<dbReference type="PANTHER" id="PTHR43157">
    <property type="entry name" value="PHOSPHATIDYLINOSITOL-GLYCAN BIOSYNTHESIS CLASS F PROTEIN-RELATED"/>
    <property type="match status" value="1"/>
</dbReference>
<evidence type="ECO:0008006" key="4">
    <source>
        <dbReference type="Google" id="ProtNLM"/>
    </source>
</evidence>
<evidence type="ECO:0000313" key="3">
    <source>
        <dbReference type="Proteomes" id="UP000766486"/>
    </source>
</evidence>
<dbReference type="Gene3D" id="3.40.50.720">
    <property type="entry name" value="NAD(P)-binding Rossmann-like Domain"/>
    <property type="match status" value="1"/>
</dbReference>
<dbReference type="SUPFAM" id="SSF51735">
    <property type="entry name" value="NAD(P)-binding Rossmann-fold domains"/>
    <property type="match status" value="1"/>
</dbReference>